<dbReference type="PANTHER" id="PTHR32322">
    <property type="entry name" value="INNER MEMBRANE TRANSPORTER"/>
    <property type="match status" value="1"/>
</dbReference>
<protein>
    <submittedName>
        <fullName evidence="8">DMT family transporter</fullName>
    </submittedName>
</protein>
<dbReference type="InterPro" id="IPR050638">
    <property type="entry name" value="AA-Vitamin_Transporters"/>
</dbReference>
<dbReference type="Pfam" id="PF00892">
    <property type="entry name" value="EamA"/>
    <property type="match status" value="2"/>
</dbReference>
<evidence type="ECO:0000259" key="7">
    <source>
        <dbReference type="Pfam" id="PF00892"/>
    </source>
</evidence>
<keyword evidence="9" id="KW-1185">Reference proteome</keyword>
<name>A0ABX8TNF4_9CAUL</name>
<feature type="domain" description="EamA" evidence="7">
    <location>
        <begin position="158"/>
        <end position="295"/>
    </location>
</feature>
<evidence type="ECO:0000313" key="9">
    <source>
        <dbReference type="Proteomes" id="UP000824334"/>
    </source>
</evidence>
<proteinExistence type="inferred from homology"/>
<reference evidence="8 9" key="1">
    <citation type="submission" date="2021-07" db="EMBL/GenBank/DDBJ databases">
        <title>Isolation and characterization of bacteria from a gold mining with a capacity of golden bioaccumulation.</title>
        <authorList>
            <person name="Yang X.J."/>
        </authorList>
    </citation>
    <scope>NUCLEOTIDE SEQUENCE [LARGE SCALE GENOMIC DNA]</scope>
    <source>
        <strain evidence="8 9">Au29</strain>
    </source>
</reference>
<sequence length="308" mass="32486">MTAAQPAPKPTPAKPHALTGLEIAAIVAIIVVWGVNNAGAKLATEHLSPLLVGAIRFGIASACLFAFVRPPFPDWKSLLIIVLVGGPIQYGLVYTAYWLAQDISPVTVANQLWIPFTSLFAFLILGERLSRGALVGMGIAFVGVAWMTLDAHALQDWRAILVGISAGAAWALATVVARRTTSIPPLKMQGLLAVGTLPVLAFGSLVFEHDQIDAIRAAPPMVWVSLIWAGVVSSVLATTLLFWLVQRREAGRVTPYLLATPVVSILIGWTLMNDVLTPQILTGAAIAMGGVVLVALAERGLRAGAAKA</sequence>
<feature type="transmembrane region" description="Helical" evidence="6">
    <location>
        <begin position="79"/>
        <end position="100"/>
    </location>
</feature>
<evidence type="ECO:0000256" key="6">
    <source>
        <dbReference type="SAM" id="Phobius"/>
    </source>
</evidence>
<feature type="transmembrane region" description="Helical" evidence="6">
    <location>
        <begin position="157"/>
        <end position="177"/>
    </location>
</feature>
<feature type="transmembrane region" description="Helical" evidence="6">
    <location>
        <begin position="132"/>
        <end position="151"/>
    </location>
</feature>
<evidence type="ECO:0000256" key="3">
    <source>
        <dbReference type="ARBA" id="ARBA00022692"/>
    </source>
</evidence>
<evidence type="ECO:0000256" key="4">
    <source>
        <dbReference type="ARBA" id="ARBA00022989"/>
    </source>
</evidence>
<feature type="transmembrane region" description="Helical" evidence="6">
    <location>
        <begin position="106"/>
        <end position="125"/>
    </location>
</feature>
<keyword evidence="4 6" id="KW-1133">Transmembrane helix</keyword>
<feature type="transmembrane region" description="Helical" evidence="6">
    <location>
        <begin position="256"/>
        <end position="272"/>
    </location>
</feature>
<evidence type="ECO:0000313" key="8">
    <source>
        <dbReference type="EMBL" id="QYC12219.1"/>
    </source>
</evidence>
<evidence type="ECO:0000256" key="2">
    <source>
        <dbReference type="ARBA" id="ARBA00007362"/>
    </source>
</evidence>
<dbReference type="InterPro" id="IPR000620">
    <property type="entry name" value="EamA_dom"/>
</dbReference>
<keyword evidence="3 6" id="KW-0812">Transmembrane</keyword>
<feature type="domain" description="EamA" evidence="7">
    <location>
        <begin position="23"/>
        <end position="148"/>
    </location>
</feature>
<feature type="transmembrane region" description="Helical" evidence="6">
    <location>
        <begin position="222"/>
        <end position="244"/>
    </location>
</feature>
<evidence type="ECO:0000256" key="5">
    <source>
        <dbReference type="ARBA" id="ARBA00023136"/>
    </source>
</evidence>
<dbReference type="SUPFAM" id="SSF103481">
    <property type="entry name" value="Multidrug resistance efflux transporter EmrE"/>
    <property type="match status" value="2"/>
</dbReference>
<feature type="transmembrane region" description="Helical" evidence="6">
    <location>
        <begin position="278"/>
        <end position="297"/>
    </location>
</feature>
<dbReference type="Proteomes" id="UP000824334">
    <property type="component" value="Chromosome"/>
</dbReference>
<feature type="transmembrane region" description="Helical" evidence="6">
    <location>
        <begin position="17"/>
        <end position="35"/>
    </location>
</feature>
<comment type="subcellular location">
    <subcellularLocation>
        <location evidence="1">Membrane</location>
        <topology evidence="1">Multi-pass membrane protein</topology>
    </subcellularLocation>
</comment>
<dbReference type="PANTHER" id="PTHR32322:SF2">
    <property type="entry name" value="EAMA DOMAIN-CONTAINING PROTEIN"/>
    <property type="match status" value="1"/>
</dbReference>
<evidence type="ECO:0000256" key="1">
    <source>
        <dbReference type="ARBA" id="ARBA00004141"/>
    </source>
</evidence>
<comment type="similarity">
    <text evidence="2">Belongs to the EamA transporter family.</text>
</comment>
<dbReference type="GeneID" id="94375439"/>
<feature type="transmembrane region" description="Helical" evidence="6">
    <location>
        <begin position="189"/>
        <end position="207"/>
    </location>
</feature>
<keyword evidence="5 6" id="KW-0472">Membrane</keyword>
<dbReference type="RefSeq" id="WP_201099507.1">
    <property type="nucleotide sequence ID" value="NZ_BAAAEE010000008.1"/>
</dbReference>
<organism evidence="8 9">
    <name type="scientific">Brevundimonas nasdae</name>
    <dbReference type="NCBI Taxonomy" id="172043"/>
    <lineage>
        <taxon>Bacteria</taxon>
        <taxon>Pseudomonadati</taxon>
        <taxon>Pseudomonadota</taxon>
        <taxon>Alphaproteobacteria</taxon>
        <taxon>Caulobacterales</taxon>
        <taxon>Caulobacteraceae</taxon>
        <taxon>Brevundimonas</taxon>
    </lineage>
</organism>
<accession>A0ABX8TNF4</accession>
<gene>
    <name evidence="8" type="ORF">KWG56_09185</name>
</gene>
<feature type="transmembrane region" description="Helical" evidence="6">
    <location>
        <begin position="47"/>
        <end position="67"/>
    </location>
</feature>
<dbReference type="InterPro" id="IPR037185">
    <property type="entry name" value="EmrE-like"/>
</dbReference>
<dbReference type="EMBL" id="CP080034">
    <property type="protein sequence ID" value="QYC12219.1"/>
    <property type="molecule type" value="Genomic_DNA"/>
</dbReference>